<feature type="domain" description="Aminoglycoside phosphotransferase" evidence="1">
    <location>
        <begin position="89"/>
        <end position="300"/>
    </location>
</feature>
<dbReference type="InterPro" id="IPR051678">
    <property type="entry name" value="AGP_Transferase"/>
</dbReference>
<evidence type="ECO:0000313" key="3">
    <source>
        <dbReference type="Proteomes" id="UP001499974"/>
    </source>
</evidence>
<dbReference type="Proteomes" id="UP001499974">
    <property type="component" value="Unassembled WGS sequence"/>
</dbReference>
<gene>
    <name evidence="2" type="ORF">GCM10023349_12230</name>
</gene>
<name>A0ABP8X0Y6_9ACTN</name>
<evidence type="ECO:0000259" key="1">
    <source>
        <dbReference type="Pfam" id="PF01636"/>
    </source>
</evidence>
<protein>
    <submittedName>
        <fullName evidence="2">Phosphotransferase family protein</fullName>
    </submittedName>
</protein>
<organism evidence="2 3">
    <name type="scientific">Nocardioides conyzicola</name>
    <dbReference type="NCBI Taxonomy" id="1651781"/>
    <lineage>
        <taxon>Bacteria</taxon>
        <taxon>Bacillati</taxon>
        <taxon>Actinomycetota</taxon>
        <taxon>Actinomycetes</taxon>
        <taxon>Propionibacteriales</taxon>
        <taxon>Nocardioidaceae</taxon>
        <taxon>Nocardioides</taxon>
    </lineage>
</organism>
<proteinExistence type="predicted"/>
<dbReference type="InterPro" id="IPR011009">
    <property type="entry name" value="Kinase-like_dom_sf"/>
</dbReference>
<evidence type="ECO:0000313" key="2">
    <source>
        <dbReference type="EMBL" id="GAA4697912.1"/>
    </source>
</evidence>
<dbReference type="Gene3D" id="3.30.200.20">
    <property type="entry name" value="Phosphorylase Kinase, domain 1"/>
    <property type="match status" value="1"/>
</dbReference>
<dbReference type="InterPro" id="IPR002575">
    <property type="entry name" value="Aminoglycoside_PTrfase"/>
</dbReference>
<dbReference type="EMBL" id="BAABKM010000002">
    <property type="protein sequence ID" value="GAA4697912.1"/>
    <property type="molecule type" value="Genomic_DNA"/>
</dbReference>
<dbReference type="InterPro" id="IPR041726">
    <property type="entry name" value="ACAD10_11_N"/>
</dbReference>
<dbReference type="SUPFAM" id="SSF56112">
    <property type="entry name" value="Protein kinase-like (PK-like)"/>
    <property type="match status" value="1"/>
</dbReference>
<keyword evidence="3" id="KW-1185">Reference proteome</keyword>
<comment type="caution">
    <text evidence="2">The sequence shown here is derived from an EMBL/GenBank/DDBJ whole genome shotgun (WGS) entry which is preliminary data.</text>
</comment>
<accession>A0ABP8X0Y6</accession>
<dbReference type="Gene3D" id="3.90.1200.10">
    <property type="match status" value="1"/>
</dbReference>
<dbReference type="CDD" id="cd05154">
    <property type="entry name" value="ACAD10_11_N-like"/>
    <property type="match status" value="1"/>
</dbReference>
<sequence>MLGRACEIEVTCQTWEGYVTQAPPPADLKMQRSSRDPSTLPTRLAEWLATVLPEGANPVVTLHSGIDTNGMSSETLILDAAWTEDGEARFGEYVARVAPAAEDLPVFPDYALQDQYDVMRIVGEQTDVPVPAVRWMEPTGEVLGTPFFLMDRIDGVVPQDVLPYNFGDNWLHDASRQDQGRLQRSSVEVLAKLHAIPDAATTFAFLEPRHDGSTLLEKNLAHVRAWYDFAVPDIGRSPLVERGLDWLEAHLPATDEVVLVWGDSRIGNMMYQDFEPVAVLDWEMAAIGPRELDVSWILFAHQVFETITGMLELPGMPHFLAEADVVAAYEEMAGVKLGDLHWYHVYNAVEWCIVFMRTGARQIHFGEIERPEDIETLFHHKPLMERLLAEAGA</sequence>
<dbReference type="Pfam" id="PF01636">
    <property type="entry name" value="APH"/>
    <property type="match status" value="1"/>
</dbReference>
<dbReference type="PANTHER" id="PTHR21310">
    <property type="entry name" value="AMINOGLYCOSIDE PHOSPHOTRANSFERASE-RELATED-RELATED"/>
    <property type="match status" value="1"/>
</dbReference>
<dbReference type="PANTHER" id="PTHR21310:SF40">
    <property type="entry name" value="AMINOGLYCOSIDE PHOSPHOTRANSFERASE DOMAIN-CONTAINING PROTEIN-RELATED"/>
    <property type="match status" value="1"/>
</dbReference>
<reference evidence="3" key="1">
    <citation type="journal article" date="2019" name="Int. J. Syst. Evol. Microbiol.">
        <title>The Global Catalogue of Microorganisms (GCM) 10K type strain sequencing project: providing services to taxonomists for standard genome sequencing and annotation.</title>
        <authorList>
            <consortium name="The Broad Institute Genomics Platform"/>
            <consortium name="The Broad Institute Genome Sequencing Center for Infectious Disease"/>
            <person name="Wu L."/>
            <person name="Ma J."/>
        </authorList>
    </citation>
    <scope>NUCLEOTIDE SEQUENCE [LARGE SCALE GENOMIC DNA]</scope>
    <source>
        <strain evidence="3">JCM 18531</strain>
    </source>
</reference>